<evidence type="ECO:0000313" key="5">
    <source>
        <dbReference type="EMBL" id="TFK27574.1"/>
    </source>
</evidence>
<evidence type="ECO:0000256" key="2">
    <source>
        <dbReference type="ARBA" id="ARBA00022694"/>
    </source>
</evidence>
<dbReference type="InterPro" id="IPR024337">
    <property type="entry name" value="tRNA_splic_suSen54"/>
</dbReference>
<dbReference type="Pfam" id="PF12928">
    <property type="entry name" value="tRNA_int_end_N2"/>
    <property type="match status" value="1"/>
</dbReference>
<dbReference type="GO" id="GO:0000214">
    <property type="term" value="C:tRNA-intron endonuclease complex"/>
    <property type="evidence" value="ECO:0007669"/>
    <property type="project" value="TreeGrafter"/>
</dbReference>
<dbReference type="GO" id="GO:0000379">
    <property type="term" value="P:tRNA-type intron splice site recognition and cleavage"/>
    <property type="evidence" value="ECO:0007669"/>
    <property type="project" value="TreeGrafter"/>
</dbReference>
<dbReference type="AlphaFoldDB" id="A0A5C3L3K0"/>
<dbReference type="PANTHER" id="PTHR21027:SF1">
    <property type="entry name" value="TRNA-SPLICING ENDONUCLEASE SUBUNIT SEN54"/>
    <property type="match status" value="1"/>
</dbReference>
<name>A0A5C3L3K0_COPMA</name>
<feature type="compositionally biased region" description="Pro residues" evidence="3">
    <location>
        <begin position="381"/>
        <end position="391"/>
    </location>
</feature>
<dbReference type="PANTHER" id="PTHR21027">
    <property type="entry name" value="TRNA-SPLICING ENDONUCLEASE SUBUNIT SEN54"/>
    <property type="match status" value="1"/>
</dbReference>
<dbReference type="EMBL" id="ML210163">
    <property type="protein sequence ID" value="TFK27574.1"/>
    <property type="molecule type" value="Genomic_DNA"/>
</dbReference>
<evidence type="ECO:0000313" key="6">
    <source>
        <dbReference type="Proteomes" id="UP000307440"/>
    </source>
</evidence>
<feature type="region of interest" description="Disordered" evidence="3">
    <location>
        <begin position="363"/>
        <end position="393"/>
    </location>
</feature>
<dbReference type="STRING" id="230819.A0A5C3L3K0"/>
<gene>
    <name evidence="5" type="ORF">FA15DRAFT_635476</name>
</gene>
<comment type="similarity">
    <text evidence="1">Belongs to the SEN54 family.</text>
</comment>
<evidence type="ECO:0000259" key="4">
    <source>
        <dbReference type="Pfam" id="PF12928"/>
    </source>
</evidence>
<dbReference type="OrthoDB" id="408683at2759"/>
<proteinExistence type="inferred from homology"/>
<dbReference type="Proteomes" id="UP000307440">
    <property type="component" value="Unassembled WGS sequence"/>
</dbReference>
<accession>A0A5C3L3K0</accession>
<keyword evidence="6" id="KW-1185">Reference proteome</keyword>
<protein>
    <recommendedName>
        <fullName evidence="4">tRNA-splicing endonuclease subunit Sen54 N-terminal domain-containing protein</fullName>
    </recommendedName>
</protein>
<sequence length="464" mass="52433">MDELLEVPDAAAVATVLDITNIPPEENEQASDDEDDGLDWTKLLPPAQRPVIPKRGEKEYEPRAGGGSNLQLHVLERSRAAMFETLKTKRTTSSKVISYAVWHPTLARAEVTLTRGIHFASMGHSAPRTIIGEDGTEKLQKRLELLPEEAIYLIERGSMFCWKKVDYDVTKHEGLNYVQGAPMSVQQAYAEMIGRDDLTLEKLQVFTYLKRLGYVVTRSDPPTPYYPTPPKSLTQTLKTSLQPVSNLFTLFTRVFARIFQRVNWWHPLRFSYFGKHDKSYRHIYSSLRLIPAGHSTPLREINLPIRKQSPYQIFYNVYKPSTPFKKSSPGPPDFQIVVVNARTTTMPTLRELTDLFDVSPELPPPVPRQRYNPTQQASKLAPPPAPVPQAPPAQVTEPTFVKRVFPWFFPAPQKVGALTTPTRPPNPFMMLKSGKKMVVIAAVDSGSTSFFRVSQGAFEEWPMA</sequence>
<keyword evidence="2" id="KW-0819">tRNA processing</keyword>
<evidence type="ECO:0000256" key="1">
    <source>
        <dbReference type="ARBA" id="ARBA00005736"/>
    </source>
</evidence>
<reference evidence="5 6" key="1">
    <citation type="journal article" date="2019" name="Nat. Ecol. Evol.">
        <title>Megaphylogeny resolves global patterns of mushroom evolution.</title>
        <authorList>
            <person name="Varga T."/>
            <person name="Krizsan K."/>
            <person name="Foldi C."/>
            <person name="Dima B."/>
            <person name="Sanchez-Garcia M."/>
            <person name="Sanchez-Ramirez S."/>
            <person name="Szollosi G.J."/>
            <person name="Szarkandi J.G."/>
            <person name="Papp V."/>
            <person name="Albert L."/>
            <person name="Andreopoulos W."/>
            <person name="Angelini C."/>
            <person name="Antonin V."/>
            <person name="Barry K.W."/>
            <person name="Bougher N.L."/>
            <person name="Buchanan P."/>
            <person name="Buyck B."/>
            <person name="Bense V."/>
            <person name="Catcheside P."/>
            <person name="Chovatia M."/>
            <person name="Cooper J."/>
            <person name="Damon W."/>
            <person name="Desjardin D."/>
            <person name="Finy P."/>
            <person name="Geml J."/>
            <person name="Haridas S."/>
            <person name="Hughes K."/>
            <person name="Justo A."/>
            <person name="Karasinski D."/>
            <person name="Kautmanova I."/>
            <person name="Kiss B."/>
            <person name="Kocsube S."/>
            <person name="Kotiranta H."/>
            <person name="LaButti K.M."/>
            <person name="Lechner B.E."/>
            <person name="Liimatainen K."/>
            <person name="Lipzen A."/>
            <person name="Lukacs Z."/>
            <person name="Mihaltcheva S."/>
            <person name="Morgado L.N."/>
            <person name="Niskanen T."/>
            <person name="Noordeloos M.E."/>
            <person name="Ohm R.A."/>
            <person name="Ortiz-Santana B."/>
            <person name="Ovrebo C."/>
            <person name="Racz N."/>
            <person name="Riley R."/>
            <person name="Savchenko A."/>
            <person name="Shiryaev A."/>
            <person name="Soop K."/>
            <person name="Spirin V."/>
            <person name="Szebenyi C."/>
            <person name="Tomsovsky M."/>
            <person name="Tulloss R.E."/>
            <person name="Uehling J."/>
            <person name="Grigoriev I.V."/>
            <person name="Vagvolgyi C."/>
            <person name="Papp T."/>
            <person name="Martin F.M."/>
            <person name="Miettinen O."/>
            <person name="Hibbett D.S."/>
            <person name="Nagy L.G."/>
        </authorList>
    </citation>
    <scope>NUCLEOTIDE SEQUENCE [LARGE SCALE GENOMIC DNA]</scope>
    <source>
        <strain evidence="5 6">CBS 121175</strain>
    </source>
</reference>
<feature type="domain" description="tRNA-splicing endonuclease subunit Sen54 N-terminal" evidence="4">
    <location>
        <begin position="83"/>
        <end position="162"/>
    </location>
</feature>
<feature type="compositionally biased region" description="Acidic residues" evidence="3">
    <location>
        <begin position="25"/>
        <end position="38"/>
    </location>
</feature>
<feature type="region of interest" description="Disordered" evidence="3">
    <location>
        <begin position="20"/>
        <end position="67"/>
    </location>
</feature>
<organism evidence="5 6">
    <name type="scientific">Coprinopsis marcescibilis</name>
    <name type="common">Agaric fungus</name>
    <name type="synonym">Psathyrella marcescibilis</name>
    <dbReference type="NCBI Taxonomy" id="230819"/>
    <lineage>
        <taxon>Eukaryota</taxon>
        <taxon>Fungi</taxon>
        <taxon>Dikarya</taxon>
        <taxon>Basidiomycota</taxon>
        <taxon>Agaricomycotina</taxon>
        <taxon>Agaricomycetes</taxon>
        <taxon>Agaricomycetidae</taxon>
        <taxon>Agaricales</taxon>
        <taxon>Agaricineae</taxon>
        <taxon>Psathyrellaceae</taxon>
        <taxon>Coprinopsis</taxon>
    </lineage>
</organism>
<evidence type="ECO:0000256" key="3">
    <source>
        <dbReference type="SAM" id="MobiDB-lite"/>
    </source>
</evidence>
<dbReference type="InterPro" id="IPR024336">
    <property type="entry name" value="tRNA_splic_suSen54_N"/>
</dbReference>